<dbReference type="InterPro" id="IPR038078">
    <property type="entry name" value="PhoU-like_sf"/>
</dbReference>
<name>A0ABN1VM20_9ACTN</name>
<dbReference type="InterPro" id="IPR018445">
    <property type="entry name" value="Put_Phosphate_transp_reg"/>
</dbReference>
<dbReference type="Gene3D" id="1.20.58.220">
    <property type="entry name" value="Phosphate transport system protein phou homolog 2, domain 2"/>
    <property type="match status" value="1"/>
</dbReference>
<organism evidence="2 3">
    <name type="scientific">Kitasatospora nipponensis</name>
    <dbReference type="NCBI Taxonomy" id="258049"/>
    <lineage>
        <taxon>Bacteria</taxon>
        <taxon>Bacillati</taxon>
        <taxon>Actinomycetota</taxon>
        <taxon>Actinomycetes</taxon>
        <taxon>Kitasatosporales</taxon>
        <taxon>Streptomycetaceae</taxon>
        <taxon>Kitasatospora</taxon>
    </lineage>
</organism>
<comment type="caution">
    <text evidence="2">The sequence shown here is derived from an EMBL/GenBank/DDBJ whole genome shotgun (WGS) entry which is preliminary data.</text>
</comment>
<accession>A0ABN1VM20</accession>
<dbReference type="InterPro" id="IPR052912">
    <property type="entry name" value="UPF0111_domain"/>
</dbReference>
<keyword evidence="3" id="KW-1185">Reference proteome</keyword>
<evidence type="ECO:0000256" key="1">
    <source>
        <dbReference type="ARBA" id="ARBA00008591"/>
    </source>
</evidence>
<sequence>MAFARRTMGPRRLRTRLAQLSNSGQVDLLRLQLGVTRRAVTVVGAMTLDEISPADARELMTSIEHEGDDCRAELVDQLARSLVTPMDREDIYRLSRSIDDILDSLRDLVRGCDLYQVNDLARFAPFLEALSAGIDHLELALIAFTDSRASVGRAVLAAKKSCNRMRRLYQEQVAELFAREITADALKERELLRTLDTVGLHLGAAGDALADGVMKRWH</sequence>
<protein>
    <submittedName>
        <fullName evidence="2">DUF47 family protein</fullName>
    </submittedName>
</protein>
<dbReference type="Proteomes" id="UP001500037">
    <property type="component" value="Unassembled WGS sequence"/>
</dbReference>
<dbReference type="Pfam" id="PF01865">
    <property type="entry name" value="PhoU_div"/>
    <property type="match status" value="1"/>
</dbReference>
<comment type="similarity">
    <text evidence="1">Belongs to the UPF0111 family.</text>
</comment>
<evidence type="ECO:0000313" key="3">
    <source>
        <dbReference type="Proteomes" id="UP001500037"/>
    </source>
</evidence>
<gene>
    <name evidence="2" type="ORF">GCM10009665_00630</name>
</gene>
<dbReference type="PANTHER" id="PTHR37298:SF1">
    <property type="entry name" value="UPF0111 PROTEIN YKAA"/>
    <property type="match status" value="1"/>
</dbReference>
<proteinExistence type="inferred from homology"/>
<reference evidence="2 3" key="1">
    <citation type="journal article" date="2019" name="Int. J. Syst. Evol. Microbiol.">
        <title>The Global Catalogue of Microorganisms (GCM) 10K type strain sequencing project: providing services to taxonomists for standard genome sequencing and annotation.</title>
        <authorList>
            <consortium name="The Broad Institute Genomics Platform"/>
            <consortium name="The Broad Institute Genome Sequencing Center for Infectious Disease"/>
            <person name="Wu L."/>
            <person name="Ma J."/>
        </authorList>
    </citation>
    <scope>NUCLEOTIDE SEQUENCE [LARGE SCALE GENOMIC DNA]</scope>
    <source>
        <strain evidence="2 3">JCM 13004</strain>
    </source>
</reference>
<dbReference type="EMBL" id="BAAALF010000001">
    <property type="protein sequence ID" value="GAA1214738.1"/>
    <property type="molecule type" value="Genomic_DNA"/>
</dbReference>
<evidence type="ECO:0000313" key="2">
    <source>
        <dbReference type="EMBL" id="GAA1214738.1"/>
    </source>
</evidence>
<dbReference type="PANTHER" id="PTHR37298">
    <property type="entry name" value="UPF0111 PROTEIN YKAA"/>
    <property type="match status" value="1"/>
</dbReference>